<protein>
    <submittedName>
        <fullName evidence="1">Uncharacterized protein</fullName>
    </submittedName>
</protein>
<evidence type="ECO:0000313" key="2">
    <source>
        <dbReference type="Proteomes" id="UP000027265"/>
    </source>
</evidence>
<reference evidence="2" key="1">
    <citation type="journal article" date="2014" name="Proc. Natl. Acad. Sci. U.S.A.">
        <title>Extensive sampling of basidiomycete genomes demonstrates inadequacy of the white-rot/brown-rot paradigm for wood decay fungi.</title>
        <authorList>
            <person name="Riley R."/>
            <person name="Salamov A.A."/>
            <person name="Brown D.W."/>
            <person name="Nagy L.G."/>
            <person name="Floudas D."/>
            <person name="Held B.W."/>
            <person name="Levasseur A."/>
            <person name="Lombard V."/>
            <person name="Morin E."/>
            <person name="Otillar R."/>
            <person name="Lindquist E.A."/>
            <person name="Sun H."/>
            <person name="LaButti K.M."/>
            <person name="Schmutz J."/>
            <person name="Jabbour D."/>
            <person name="Luo H."/>
            <person name="Baker S.E."/>
            <person name="Pisabarro A.G."/>
            <person name="Walton J.D."/>
            <person name="Blanchette R.A."/>
            <person name="Henrissat B."/>
            <person name="Martin F."/>
            <person name="Cullen D."/>
            <person name="Hibbett D.S."/>
            <person name="Grigoriev I.V."/>
        </authorList>
    </citation>
    <scope>NUCLEOTIDE SEQUENCE [LARGE SCALE GENOMIC DNA]</scope>
    <source>
        <strain evidence="2">MUCL 33604</strain>
    </source>
</reference>
<dbReference type="Proteomes" id="UP000027265">
    <property type="component" value="Unassembled WGS sequence"/>
</dbReference>
<evidence type="ECO:0000313" key="1">
    <source>
        <dbReference type="EMBL" id="KDQ49026.1"/>
    </source>
</evidence>
<keyword evidence="2" id="KW-1185">Reference proteome</keyword>
<organism evidence="1 2">
    <name type="scientific">Jaapia argillacea MUCL 33604</name>
    <dbReference type="NCBI Taxonomy" id="933084"/>
    <lineage>
        <taxon>Eukaryota</taxon>
        <taxon>Fungi</taxon>
        <taxon>Dikarya</taxon>
        <taxon>Basidiomycota</taxon>
        <taxon>Agaricomycotina</taxon>
        <taxon>Agaricomycetes</taxon>
        <taxon>Agaricomycetidae</taxon>
        <taxon>Jaapiales</taxon>
        <taxon>Jaapiaceae</taxon>
        <taxon>Jaapia</taxon>
    </lineage>
</organism>
<accession>A0A067PEW9</accession>
<name>A0A067PEW9_9AGAM</name>
<dbReference type="EMBL" id="KL197846">
    <property type="protein sequence ID" value="KDQ49026.1"/>
    <property type="molecule type" value="Genomic_DNA"/>
</dbReference>
<dbReference type="HOGENOM" id="CLU_2264139_0_0_1"/>
<sequence>MSLEVSSFPPDILPQLRDLLFIRPGLTKHLAGRPIRRLSWLFYREETQIIGLPQSISIARATIPNLQLFRNTLRELYITNALGKGFSAVEIAALVARLPYSDD</sequence>
<proteinExistence type="predicted"/>
<dbReference type="AlphaFoldDB" id="A0A067PEW9"/>
<dbReference type="InParanoid" id="A0A067PEW9"/>
<gene>
    <name evidence="1" type="ORF">JAAARDRAFT_212343</name>
</gene>